<reference evidence="2" key="2">
    <citation type="submission" date="2014-03" db="EMBL/GenBank/DDBJ databases">
        <authorList>
            <person name="Genoscope - CEA"/>
        </authorList>
    </citation>
    <scope>NUCLEOTIDE SEQUENCE</scope>
</reference>
<name>A0A060Z5P9_ONCMY</name>
<dbReference type="Proteomes" id="UP000193380">
    <property type="component" value="Unassembled WGS sequence"/>
</dbReference>
<proteinExistence type="predicted"/>
<dbReference type="InterPro" id="IPR058913">
    <property type="entry name" value="Integrase_dom_put"/>
</dbReference>
<dbReference type="AlphaFoldDB" id="A0A060Z5P9"/>
<accession>A0A060Z5P9</accession>
<protein>
    <recommendedName>
        <fullName evidence="1">Integrase core domain-containing protein</fullName>
    </recommendedName>
</protein>
<evidence type="ECO:0000259" key="1">
    <source>
        <dbReference type="Pfam" id="PF24764"/>
    </source>
</evidence>
<dbReference type="GO" id="GO:0003676">
    <property type="term" value="F:nucleic acid binding"/>
    <property type="evidence" value="ECO:0007669"/>
    <property type="project" value="InterPro"/>
</dbReference>
<reference evidence="2" key="1">
    <citation type="journal article" date="2014" name="Nat. Commun.">
        <title>The rainbow trout genome provides novel insights into evolution after whole-genome duplication in vertebrates.</title>
        <authorList>
            <person name="Berthelot C."/>
            <person name="Brunet F."/>
            <person name="Chalopin D."/>
            <person name="Juanchich A."/>
            <person name="Bernard M."/>
            <person name="Noel B."/>
            <person name="Bento P."/>
            <person name="Da Silva C."/>
            <person name="Labadie K."/>
            <person name="Alberti A."/>
            <person name="Aury J.M."/>
            <person name="Louis A."/>
            <person name="Dehais P."/>
            <person name="Bardou P."/>
            <person name="Montfort J."/>
            <person name="Klopp C."/>
            <person name="Cabau C."/>
            <person name="Gaspin C."/>
            <person name="Thorgaard G.H."/>
            <person name="Boussaha M."/>
            <person name="Quillet E."/>
            <person name="Guyomard R."/>
            <person name="Galiana D."/>
            <person name="Bobe J."/>
            <person name="Volff J.N."/>
            <person name="Genet C."/>
            <person name="Wincker P."/>
            <person name="Jaillon O."/>
            <person name="Roest Crollius H."/>
            <person name="Guiguen Y."/>
        </authorList>
    </citation>
    <scope>NUCLEOTIDE SEQUENCE [LARGE SCALE GENOMIC DNA]</scope>
</reference>
<dbReference type="PANTHER" id="PTHR46791">
    <property type="entry name" value="EXPRESSED PROTEIN"/>
    <property type="match status" value="1"/>
</dbReference>
<evidence type="ECO:0000313" key="3">
    <source>
        <dbReference type="Proteomes" id="UP000193380"/>
    </source>
</evidence>
<dbReference type="PaxDb" id="8022-A0A060Z5P9"/>
<feature type="domain" description="Integrase core" evidence="1">
    <location>
        <begin position="23"/>
        <end position="194"/>
    </location>
</feature>
<evidence type="ECO:0000313" key="2">
    <source>
        <dbReference type="EMBL" id="CDQ96625.1"/>
    </source>
</evidence>
<dbReference type="Gene3D" id="3.30.420.10">
    <property type="entry name" value="Ribonuclease H-like superfamily/Ribonuclease H"/>
    <property type="match status" value="1"/>
</dbReference>
<dbReference type="STRING" id="8022.A0A060Z5P9"/>
<dbReference type="PANTHER" id="PTHR46791:SF4">
    <property type="match status" value="1"/>
</dbReference>
<dbReference type="InterPro" id="IPR012337">
    <property type="entry name" value="RNaseH-like_sf"/>
</dbReference>
<sequence length="244" mass="27855">MSQRLHRRSYRTLAKRSTYSCDPRLTLWRIVIHGGIDGYSHLVVFLRASSNKHSSIVMDCFMNAVSRYGIPSRVRMDHGADNTVCLFMNIFRGSGRGSALRGRSMHNQQIERLWGDLWFGMTNVYHGLFKFFKCECIVDVDNEMHIWALYYVCLPRINRDLTEFCNQWNHHGLRTGMHQSPLQIVIRGCLAQQRLPNIAMHDLFAAIPSAVEDGGASGAGDRSTAEESVVAWPERVILPENPFV</sequence>
<organism evidence="2 3">
    <name type="scientific">Oncorhynchus mykiss</name>
    <name type="common">Rainbow trout</name>
    <name type="synonym">Salmo gairdneri</name>
    <dbReference type="NCBI Taxonomy" id="8022"/>
    <lineage>
        <taxon>Eukaryota</taxon>
        <taxon>Metazoa</taxon>
        <taxon>Chordata</taxon>
        <taxon>Craniata</taxon>
        <taxon>Vertebrata</taxon>
        <taxon>Euteleostomi</taxon>
        <taxon>Actinopterygii</taxon>
        <taxon>Neopterygii</taxon>
        <taxon>Teleostei</taxon>
        <taxon>Protacanthopterygii</taxon>
        <taxon>Salmoniformes</taxon>
        <taxon>Salmonidae</taxon>
        <taxon>Salmoninae</taxon>
        <taxon>Oncorhynchus</taxon>
    </lineage>
</organism>
<gene>
    <name evidence="2" type="ORF">GSONMT00059402001</name>
</gene>
<dbReference type="Pfam" id="PF24764">
    <property type="entry name" value="rva_4"/>
    <property type="match status" value="1"/>
</dbReference>
<dbReference type="InterPro" id="IPR036397">
    <property type="entry name" value="RNaseH_sf"/>
</dbReference>
<dbReference type="EMBL" id="FR926552">
    <property type="protein sequence ID" value="CDQ96625.1"/>
    <property type="molecule type" value="Genomic_DNA"/>
</dbReference>
<dbReference type="SUPFAM" id="SSF53098">
    <property type="entry name" value="Ribonuclease H-like"/>
    <property type="match status" value="1"/>
</dbReference>